<feature type="compositionally biased region" description="Pro residues" evidence="1">
    <location>
        <begin position="167"/>
        <end position="179"/>
    </location>
</feature>
<accession>A0A1D1UU87</accession>
<dbReference type="Proteomes" id="UP000186922">
    <property type="component" value="Unassembled WGS sequence"/>
</dbReference>
<keyword evidence="3" id="KW-1185">Reference proteome</keyword>
<reference evidence="2 3" key="1">
    <citation type="journal article" date="2016" name="Nat. Commun.">
        <title>Extremotolerant tardigrade genome and improved radiotolerance of human cultured cells by tardigrade-unique protein.</title>
        <authorList>
            <person name="Hashimoto T."/>
            <person name="Horikawa D.D."/>
            <person name="Saito Y."/>
            <person name="Kuwahara H."/>
            <person name="Kozuka-Hata H."/>
            <person name="Shin-I T."/>
            <person name="Minakuchi Y."/>
            <person name="Ohishi K."/>
            <person name="Motoyama A."/>
            <person name="Aizu T."/>
            <person name="Enomoto A."/>
            <person name="Kondo K."/>
            <person name="Tanaka S."/>
            <person name="Hara Y."/>
            <person name="Koshikawa S."/>
            <person name="Sagara H."/>
            <person name="Miura T."/>
            <person name="Yokobori S."/>
            <person name="Miyagawa K."/>
            <person name="Suzuki Y."/>
            <person name="Kubo T."/>
            <person name="Oyama M."/>
            <person name="Kohara Y."/>
            <person name="Fujiyama A."/>
            <person name="Arakawa K."/>
            <person name="Katayama T."/>
            <person name="Toyoda A."/>
            <person name="Kunieda T."/>
        </authorList>
    </citation>
    <scope>NUCLEOTIDE SEQUENCE [LARGE SCALE GENOMIC DNA]</scope>
    <source>
        <strain evidence="2 3">YOKOZUNA-1</strain>
    </source>
</reference>
<evidence type="ECO:0000313" key="2">
    <source>
        <dbReference type="EMBL" id="GAU93236.1"/>
    </source>
</evidence>
<feature type="region of interest" description="Disordered" evidence="1">
    <location>
        <begin position="122"/>
        <end position="179"/>
    </location>
</feature>
<evidence type="ECO:0000313" key="3">
    <source>
        <dbReference type="Proteomes" id="UP000186922"/>
    </source>
</evidence>
<proteinExistence type="predicted"/>
<sequence>MGYGQLPEGNFCDLSNSGIGTFFARWSAKKKQDHGSGVLKSLGLLFKEVHQCPPSKSSGKKNARGVVDRDNLRKCVDLSPAGEKEFLKLCGREALNHLRKPRTMSFARRKVADNVVDEDTDVKMRLKKQPSNRKSLPIPRSLKEPRRLVGPRRSPRRISPSRGLSPRKPPQPPKKPSRY</sequence>
<protein>
    <submittedName>
        <fullName evidence="2">Uncharacterized protein</fullName>
    </submittedName>
</protein>
<name>A0A1D1UU87_RAMVA</name>
<evidence type="ECO:0000256" key="1">
    <source>
        <dbReference type="SAM" id="MobiDB-lite"/>
    </source>
</evidence>
<dbReference type="AlphaFoldDB" id="A0A1D1UU87"/>
<organism evidence="2 3">
    <name type="scientific">Ramazzottius varieornatus</name>
    <name type="common">Water bear</name>
    <name type="synonym">Tardigrade</name>
    <dbReference type="NCBI Taxonomy" id="947166"/>
    <lineage>
        <taxon>Eukaryota</taxon>
        <taxon>Metazoa</taxon>
        <taxon>Ecdysozoa</taxon>
        <taxon>Tardigrada</taxon>
        <taxon>Eutardigrada</taxon>
        <taxon>Parachela</taxon>
        <taxon>Hypsibioidea</taxon>
        <taxon>Ramazzottiidae</taxon>
        <taxon>Ramazzottius</taxon>
    </lineage>
</organism>
<comment type="caution">
    <text evidence="2">The sequence shown here is derived from an EMBL/GenBank/DDBJ whole genome shotgun (WGS) entry which is preliminary data.</text>
</comment>
<dbReference type="EMBL" id="BDGG01000002">
    <property type="protein sequence ID" value="GAU93236.1"/>
    <property type="molecule type" value="Genomic_DNA"/>
</dbReference>
<feature type="compositionally biased region" description="Low complexity" evidence="1">
    <location>
        <begin position="157"/>
        <end position="166"/>
    </location>
</feature>
<gene>
    <name evidence="2" type="primary">RvY_05203</name>
    <name evidence="2" type="synonym">RvY_05203.3</name>
    <name evidence="2" type="ORF">RvY_05203-3</name>
</gene>